<feature type="chain" id="PRO_5010544140" evidence="2">
    <location>
        <begin position="28"/>
        <end position="328"/>
    </location>
</feature>
<dbReference type="Gene3D" id="3.40.190.10">
    <property type="entry name" value="Periplasmic binding protein-like II"/>
    <property type="match status" value="1"/>
</dbReference>
<dbReference type="STRING" id="225324.SAMN02745126_06094"/>
<organism evidence="3 4">
    <name type="scientific">Enhydrobacter aerosaccus</name>
    <dbReference type="NCBI Taxonomy" id="225324"/>
    <lineage>
        <taxon>Bacteria</taxon>
        <taxon>Pseudomonadati</taxon>
        <taxon>Pseudomonadota</taxon>
        <taxon>Alphaproteobacteria</taxon>
        <taxon>Hyphomicrobiales</taxon>
        <taxon>Enhydrobacter</taxon>
    </lineage>
</organism>
<keyword evidence="3" id="KW-0675">Receptor</keyword>
<keyword evidence="4" id="KW-1185">Reference proteome</keyword>
<dbReference type="AlphaFoldDB" id="A0A1T4TE32"/>
<dbReference type="PANTHER" id="PTHR42928:SF5">
    <property type="entry name" value="BLR1237 PROTEIN"/>
    <property type="match status" value="1"/>
</dbReference>
<proteinExistence type="inferred from homology"/>
<evidence type="ECO:0000256" key="2">
    <source>
        <dbReference type="SAM" id="SignalP"/>
    </source>
</evidence>
<keyword evidence="2" id="KW-0732">Signal</keyword>
<dbReference type="Proteomes" id="UP000190092">
    <property type="component" value="Unassembled WGS sequence"/>
</dbReference>
<dbReference type="PANTHER" id="PTHR42928">
    <property type="entry name" value="TRICARBOXYLATE-BINDING PROTEIN"/>
    <property type="match status" value="1"/>
</dbReference>
<dbReference type="PIRSF" id="PIRSF017082">
    <property type="entry name" value="YflP"/>
    <property type="match status" value="1"/>
</dbReference>
<dbReference type="InterPro" id="IPR042100">
    <property type="entry name" value="Bug_dom1"/>
</dbReference>
<dbReference type="EMBL" id="FUWJ01000016">
    <property type="protein sequence ID" value="SKA38745.1"/>
    <property type="molecule type" value="Genomic_DNA"/>
</dbReference>
<evidence type="ECO:0000256" key="1">
    <source>
        <dbReference type="ARBA" id="ARBA00006987"/>
    </source>
</evidence>
<gene>
    <name evidence="3" type="ORF">SAMN02745126_06094</name>
</gene>
<dbReference type="OrthoDB" id="7375030at2"/>
<comment type="similarity">
    <text evidence="1">Belongs to the UPF0065 (bug) family.</text>
</comment>
<dbReference type="CDD" id="cd07012">
    <property type="entry name" value="PBP2_Bug_TTT"/>
    <property type="match status" value="1"/>
</dbReference>
<dbReference type="SUPFAM" id="SSF53850">
    <property type="entry name" value="Periplasmic binding protein-like II"/>
    <property type="match status" value="1"/>
</dbReference>
<protein>
    <submittedName>
        <fullName evidence="3">Tripartite-type tricarboxylate transporter, receptor component TctC</fullName>
    </submittedName>
</protein>
<accession>A0A1T4TE32</accession>
<feature type="signal peptide" evidence="2">
    <location>
        <begin position="1"/>
        <end position="27"/>
    </location>
</feature>
<sequence length="328" mass="34722">MSQRNRRSMKRRSFIGAALALPFAARAESYPSKPVRVILPGPVGGLIDIAGRAVGDAMQQELGQPWLIDPHPGANGIMAAQMFLGAPADGYTLYLTVSGHVALPFLMKAPFDVMADFQPIAMIGISTALLCVPPDSPAHSIAEFAAYAKANPGKLNYLNSGNGTGAHLVPELLKIKFGIDVTSIYYKGLPPGVQDLLAGRLDLGMVSTSLVMQHVKAGRLRAIALVGPKRLPELPDVATMAEQGVGDAEIRSSLPLFGQKGMPRPIVDRLNAAMAAALADPDTARRLAAAYIQPLPMTPEQLGQAMQREHERLGALIQQLGIKADGGS</sequence>
<dbReference type="Pfam" id="PF03401">
    <property type="entry name" value="TctC"/>
    <property type="match status" value="1"/>
</dbReference>
<reference evidence="4" key="1">
    <citation type="submission" date="2017-02" db="EMBL/GenBank/DDBJ databases">
        <authorList>
            <person name="Varghese N."/>
            <person name="Submissions S."/>
        </authorList>
    </citation>
    <scope>NUCLEOTIDE SEQUENCE [LARGE SCALE GENOMIC DNA]</scope>
    <source>
        <strain evidence="4">ATCC 27094</strain>
    </source>
</reference>
<evidence type="ECO:0000313" key="4">
    <source>
        <dbReference type="Proteomes" id="UP000190092"/>
    </source>
</evidence>
<dbReference type="InterPro" id="IPR005064">
    <property type="entry name" value="BUG"/>
</dbReference>
<name>A0A1T4TE32_9HYPH</name>
<dbReference type="Gene3D" id="3.40.190.150">
    <property type="entry name" value="Bordetella uptake gene, domain 1"/>
    <property type="match status" value="1"/>
</dbReference>
<evidence type="ECO:0000313" key="3">
    <source>
        <dbReference type="EMBL" id="SKA38745.1"/>
    </source>
</evidence>